<organism evidence="2">
    <name type="scientific">marine sediment metagenome</name>
    <dbReference type="NCBI Taxonomy" id="412755"/>
    <lineage>
        <taxon>unclassified sequences</taxon>
        <taxon>metagenomes</taxon>
        <taxon>ecological metagenomes</taxon>
    </lineage>
</organism>
<feature type="transmembrane region" description="Helical" evidence="1">
    <location>
        <begin position="63"/>
        <end position="83"/>
    </location>
</feature>
<dbReference type="Gene3D" id="1.20.1250.20">
    <property type="entry name" value="MFS general substrate transporter like domains"/>
    <property type="match status" value="1"/>
</dbReference>
<protein>
    <recommendedName>
        <fullName evidence="3">Major facilitator superfamily (MFS) profile domain-containing protein</fullName>
    </recommendedName>
</protein>
<evidence type="ECO:0000256" key="1">
    <source>
        <dbReference type="SAM" id="Phobius"/>
    </source>
</evidence>
<feature type="transmembrane region" description="Helical" evidence="1">
    <location>
        <begin position="12"/>
        <end position="34"/>
    </location>
</feature>
<dbReference type="Pfam" id="PF07690">
    <property type="entry name" value="MFS_1"/>
    <property type="match status" value="1"/>
</dbReference>
<keyword evidence="1" id="KW-1133">Transmembrane helix</keyword>
<gene>
    <name evidence="2" type="ORF">S01H1_12323</name>
</gene>
<feature type="transmembrane region" description="Helical" evidence="1">
    <location>
        <begin position="192"/>
        <end position="214"/>
    </location>
</feature>
<dbReference type="EMBL" id="BARS01006317">
    <property type="protein sequence ID" value="GAF67753.1"/>
    <property type="molecule type" value="Genomic_DNA"/>
</dbReference>
<name>X0RG51_9ZZZZ</name>
<comment type="caution">
    <text evidence="2">The sequence shown here is derived from an EMBL/GenBank/DDBJ whole genome shotgun (WGS) entry which is preliminary data.</text>
</comment>
<keyword evidence="1" id="KW-0812">Transmembrane</keyword>
<dbReference type="SUPFAM" id="SSF103473">
    <property type="entry name" value="MFS general substrate transporter"/>
    <property type="match status" value="1"/>
</dbReference>
<dbReference type="InterPro" id="IPR036259">
    <property type="entry name" value="MFS_trans_sf"/>
</dbReference>
<feature type="transmembrane region" description="Helical" evidence="1">
    <location>
        <begin position="158"/>
        <end position="180"/>
    </location>
</feature>
<accession>X0RG51</accession>
<proteinExistence type="predicted"/>
<sequence length="251" mass="27668">YLAGHAGQPWLQASPCLLAAAIVLCVVVIALARLHKAPERSSWRDKHDHRVPKSPGRGGHSSLGVFWLMALVANCTAMAFRAIMLNVFPDFGKDVLQYSELQWGVLLAMTPLARTLMFIYWQRRHGWEYRARYLFGVQAFLPLAAVVLIFNFSYWMFLVAFALAGVGMSKTYFASIFYSMDSDHSHEHRGGIHEATLGAGSMTGPLLAGTLASASGHVRAPYVFIFVVLLVGMLIQTVMYLSAAAEGTTKQ</sequence>
<reference evidence="2" key="1">
    <citation type="journal article" date="2014" name="Front. Microbiol.">
        <title>High frequency of phylogenetically diverse reductive dehalogenase-homologous genes in deep subseafloor sedimentary metagenomes.</title>
        <authorList>
            <person name="Kawai M."/>
            <person name="Futagami T."/>
            <person name="Toyoda A."/>
            <person name="Takaki Y."/>
            <person name="Nishi S."/>
            <person name="Hori S."/>
            <person name="Arai W."/>
            <person name="Tsubouchi T."/>
            <person name="Morono Y."/>
            <person name="Uchiyama I."/>
            <person name="Ito T."/>
            <person name="Fujiyama A."/>
            <person name="Inagaki F."/>
            <person name="Takami H."/>
        </authorList>
    </citation>
    <scope>NUCLEOTIDE SEQUENCE</scope>
    <source>
        <strain evidence="2">Expedition CK06-06</strain>
    </source>
</reference>
<feature type="transmembrane region" description="Helical" evidence="1">
    <location>
        <begin position="103"/>
        <end position="121"/>
    </location>
</feature>
<feature type="transmembrane region" description="Helical" evidence="1">
    <location>
        <begin position="133"/>
        <end position="152"/>
    </location>
</feature>
<keyword evidence="1" id="KW-0472">Membrane</keyword>
<evidence type="ECO:0008006" key="3">
    <source>
        <dbReference type="Google" id="ProtNLM"/>
    </source>
</evidence>
<dbReference type="GO" id="GO:0022857">
    <property type="term" value="F:transmembrane transporter activity"/>
    <property type="evidence" value="ECO:0007669"/>
    <property type="project" value="InterPro"/>
</dbReference>
<feature type="transmembrane region" description="Helical" evidence="1">
    <location>
        <begin position="220"/>
        <end position="241"/>
    </location>
</feature>
<feature type="non-terminal residue" evidence="2">
    <location>
        <position position="1"/>
    </location>
</feature>
<dbReference type="InterPro" id="IPR011701">
    <property type="entry name" value="MFS"/>
</dbReference>
<dbReference type="AlphaFoldDB" id="X0RG51"/>
<evidence type="ECO:0000313" key="2">
    <source>
        <dbReference type="EMBL" id="GAF67753.1"/>
    </source>
</evidence>